<gene>
    <name evidence="1" type="ORF">A6E01_20535</name>
</gene>
<proteinExistence type="predicted"/>
<protein>
    <submittedName>
        <fullName evidence="1">Uncharacterized protein</fullName>
    </submittedName>
</protein>
<keyword evidence="1" id="KW-0614">Plasmid</keyword>
<dbReference type="RefSeq" id="WP_065211361.1">
    <property type="nucleotide sequence ID" value="NZ_CP016179.1"/>
</dbReference>
<dbReference type="AlphaFoldDB" id="A0AAN1CUK5"/>
<dbReference type="Proteomes" id="UP000092018">
    <property type="component" value="Plasmid unnamed1"/>
</dbReference>
<sequence length="108" mass="12053">MKIYNEFIVLDGEECPSDTDITSTLMQLLDDTSIANGICIIQSIDELCSLELRSLGVTPQAYSSQNTFETIIVKNKRFNIETDNKLCLVKKTPLDTPIKVSVMFMGTV</sequence>
<accession>A0AAN1CUK5</accession>
<geneLocation type="plasmid" evidence="1 2">
    <name>unnamed1</name>
</geneLocation>
<reference evidence="1 2" key="1">
    <citation type="submission" date="2016-06" db="EMBL/GenBank/DDBJ databases">
        <title>Adaptive Radiation by Waves of Gene Transfer Leads to Fine-Scale Resource Partitioning in Marine Microbes.</title>
        <authorList>
            <person name="Hehemann J.-H."/>
            <person name="Arevalo P."/>
            <person name="Datta M.S."/>
            <person name="Yu X."/>
            <person name="Corzett C."/>
            <person name="Henschel A."/>
            <person name="Preheim S.P."/>
            <person name="Timberlake S."/>
            <person name="Alm E.J."/>
            <person name="Polz M.F."/>
        </authorList>
    </citation>
    <scope>NUCLEOTIDE SEQUENCE [LARGE SCALE GENOMIC DNA]</scope>
    <source>
        <strain evidence="1 2">FF50</strain>
        <plasmid evidence="1 2">unnamed1</plasmid>
    </source>
</reference>
<name>A0AAN1CUK5_9VIBR</name>
<dbReference type="EMBL" id="CP016179">
    <property type="protein sequence ID" value="ANO35602.1"/>
    <property type="molecule type" value="Genomic_DNA"/>
</dbReference>
<organism evidence="1 2">
    <name type="scientific">Vibrio breoganii</name>
    <dbReference type="NCBI Taxonomy" id="553239"/>
    <lineage>
        <taxon>Bacteria</taxon>
        <taxon>Pseudomonadati</taxon>
        <taxon>Pseudomonadota</taxon>
        <taxon>Gammaproteobacteria</taxon>
        <taxon>Vibrionales</taxon>
        <taxon>Vibrionaceae</taxon>
        <taxon>Vibrio</taxon>
    </lineage>
</organism>
<dbReference type="KEGG" id="vbr:A6E01_20535"/>
<evidence type="ECO:0000313" key="2">
    <source>
        <dbReference type="Proteomes" id="UP000092018"/>
    </source>
</evidence>
<evidence type="ECO:0000313" key="1">
    <source>
        <dbReference type="EMBL" id="ANO35602.1"/>
    </source>
</evidence>